<dbReference type="GO" id="GO:0000786">
    <property type="term" value="C:nucleosome"/>
    <property type="evidence" value="ECO:0007669"/>
    <property type="project" value="UniProtKB-KW"/>
</dbReference>
<dbReference type="PRINTS" id="PR00620">
    <property type="entry name" value="HISTONEH2A"/>
</dbReference>
<feature type="compositionally biased region" description="Basic and acidic residues" evidence="2">
    <location>
        <begin position="117"/>
        <end position="129"/>
    </location>
</feature>
<evidence type="ECO:0000313" key="7">
    <source>
        <dbReference type="RefSeq" id="XP_004850142.1"/>
    </source>
</evidence>
<name>G5B4P3_HETGA</name>
<dbReference type="Proteomes" id="UP000694906">
    <property type="component" value="Unplaced"/>
</dbReference>
<comment type="subcellular location">
    <subcellularLocation>
        <location evidence="1">Nucleus</location>
    </subcellularLocation>
</comment>
<keyword evidence="1" id="KW-0158">Chromosome</keyword>
<dbReference type="GO" id="GO:0003677">
    <property type="term" value="F:DNA binding"/>
    <property type="evidence" value="ECO:0007669"/>
    <property type="project" value="UniProtKB-KW"/>
</dbReference>
<dbReference type="eggNOG" id="KOG1756">
    <property type="taxonomic scope" value="Eukaryota"/>
</dbReference>
<accession>G5B4P3</accession>
<feature type="region of interest" description="Disordered" evidence="2">
    <location>
        <begin position="1"/>
        <end position="24"/>
    </location>
</feature>
<feature type="compositionally biased region" description="Basic residues" evidence="2">
    <location>
        <begin position="1"/>
        <end position="17"/>
    </location>
</feature>
<evidence type="ECO:0000256" key="2">
    <source>
        <dbReference type="SAM" id="MobiDB-lite"/>
    </source>
</evidence>
<comment type="similarity">
    <text evidence="1">Belongs to the histone H2A family.</text>
</comment>
<dbReference type="GO" id="GO:0046982">
    <property type="term" value="F:protein heterodimerization activity"/>
    <property type="evidence" value="ECO:0007669"/>
    <property type="project" value="InterPro"/>
</dbReference>
<protein>
    <recommendedName>
        <fullName evidence="1">Histone H2A</fullName>
    </recommendedName>
</protein>
<keyword evidence="1" id="KW-0539">Nucleus</keyword>
<dbReference type="AlphaFoldDB" id="G5B4P3"/>
<keyword evidence="6" id="KW-1185">Reference proteome</keyword>
<organism evidence="4 5">
    <name type="scientific">Heterocephalus glaber</name>
    <name type="common">Naked mole rat</name>
    <dbReference type="NCBI Taxonomy" id="10181"/>
    <lineage>
        <taxon>Eukaryota</taxon>
        <taxon>Metazoa</taxon>
        <taxon>Chordata</taxon>
        <taxon>Craniata</taxon>
        <taxon>Vertebrata</taxon>
        <taxon>Euteleostomi</taxon>
        <taxon>Mammalia</taxon>
        <taxon>Eutheria</taxon>
        <taxon>Euarchontoglires</taxon>
        <taxon>Glires</taxon>
        <taxon>Rodentia</taxon>
        <taxon>Hystricomorpha</taxon>
        <taxon>Bathyergidae</taxon>
        <taxon>Heterocephalus</taxon>
    </lineage>
</organism>
<dbReference type="GeneID" id="101714509"/>
<keyword evidence="1" id="KW-0544">Nucleosome core</keyword>
<feature type="compositionally biased region" description="Polar residues" evidence="2">
    <location>
        <begin position="130"/>
        <end position="143"/>
    </location>
</feature>
<dbReference type="STRING" id="10181.G5B4P3"/>
<dbReference type="RefSeq" id="XP_004850142.1">
    <property type="nucleotide sequence ID" value="XM_004850085.2"/>
</dbReference>
<comment type="subunit">
    <text evidence="1">The nucleosome is a histone octamer containing two molecules each of H2A, H2B, H3 and H4 assembled in one H3-H4 heterotetramer and two H2A-H2B heterodimers. The octamer wraps approximately 147 bp of DNA.</text>
</comment>
<dbReference type="EMBL" id="JH168478">
    <property type="protein sequence ID" value="EHB04253.1"/>
    <property type="molecule type" value="Genomic_DNA"/>
</dbReference>
<feature type="region of interest" description="Disordered" evidence="2">
    <location>
        <begin position="90"/>
        <end position="143"/>
    </location>
</feature>
<dbReference type="EMBL" id="JH168478">
    <property type="protein sequence ID" value="EHB04254.1"/>
    <property type="molecule type" value="Genomic_DNA"/>
</dbReference>
<evidence type="ECO:0000313" key="6">
    <source>
        <dbReference type="Proteomes" id="UP000694906"/>
    </source>
</evidence>
<dbReference type="Proteomes" id="UP000006813">
    <property type="component" value="Unassembled WGS sequence"/>
</dbReference>
<keyword evidence="1" id="KW-0238">DNA-binding</keyword>
<reference evidence="7" key="2">
    <citation type="submission" date="2025-04" db="UniProtKB">
        <authorList>
            <consortium name="RefSeq"/>
        </authorList>
    </citation>
    <scope>IDENTIFICATION</scope>
</reference>
<evidence type="ECO:0000313" key="5">
    <source>
        <dbReference type="Proteomes" id="UP000006813"/>
    </source>
</evidence>
<proteinExistence type="inferred from homology"/>
<dbReference type="PANTHER" id="PTHR23430">
    <property type="entry name" value="HISTONE H2A"/>
    <property type="match status" value="1"/>
</dbReference>
<dbReference type="CDD" id="cd00074">
    <property type="entry name" value="HFD_H2A"/>
    <property type="match status" value="1"/>
</dbReference>
<dbReference type="Gene3D" id="1.10.20.10">
    <property type="entry name" value="Histone, subunit A"/>
    <property type="match status" value="1"/>
</dbReference>
<reference evidence="4 5" key="1">
    <citation type="journal article" date="2011" name="Nature">
        <title>Genome sequencing reveals insights into physiology and longevity of the naked mole rat.</title>
        <authorList>
            <person name="Kim E.B."/>
            <person name="Fang X."/>
            <person name="Fushan A.A."/>
            <person name="Huang Z."/>
            <person name="Lobanov A.V."/>
            <person name="Han L."/>
            <person name="Marino S.M."/>
            <person name="Sun X."/>
            <person name="Turanov A.A."/>
            <person name="Yang P."/>
            <person name="Yim S.H."/>
            <person name="Zhao X."/>
            <person name="Kasaikina M.V."/>
            <person name="Stoletzki N."/>
            <person name="Peng C."/>
            <person name="Polak P."/>
            <person name="Xiong Z."/>
            <person name="Kiezun A."/>
            <person name="Zhu Y."/>
            <person name="Chen Y."/>
            <person name="Kryukov G.V."/>
            <person name="Zhang Q."/>
            <person name="Peshkin L."/>
            <person name="Yang L."/>
            <person name="Bronson R.T."/>
            <person name="Buffenstein R."/>
            <person name="Wang B."/>
            <person name="Han C."/>
            <person name="Li Q."/>
            <person name="Chen L."/>
            <person name="Zhao W."/>
            <person name="Sunyaev S.R."/>
            <person name="Park T.J."/>
            <person name="Zhang G."/>
            <person name="Wang J."/>
            <person name="Gladyshev V.N."/>
        </authorList>
    </citation>
    <scope>NUCLEOTIDE SEQUENCE [LARGE SCALE GENOMIC DNA]</scope>
</reference>
<dbReference type="OMA" id="CLRESQH"/>
<evidence type="ECO:0000313" key="3">
    <source>
        <dbReference type="EMBL" id="EHB04253.1"/>
    </source>
</evidence>
<dbReference type="GO" id="GO:0030527">
    <property type="term" value="F:structural constituent of chromatin"/>
    <property type="evidence" value="ECO:0007669"/>
    <property type="project" value="InterPro"/>
</dbReference>
<dbReference type="SUPFAM" id="SSF47113">
    <property type="entry name" value="Histone-fold"/>
    <property type="match status" value="1"/>
</dbReference>
<dbReference type="OrthoDB" id="9421954at2759"/>
<dbReference type="GO" id="GO:0005634">
    <property type="term" value="C:nucleus"/>
    <property type="evidence" value="ECO:0007669"/>
    <property type="project" value="UniProtKB-SubCell"/>
</dbReference>
<dbReference type="SMART" id="SM00414">
    <property type="entry name" value="H2A"/>
    <property type="match status" value="1"/>
</dbReference>
<dbReference type="InterPro" id="IPR009072">
    <property type="entry name" value="Histone-fold"/>
</dbReference>
<dbReference type="InterPro" id="IPR002119">
    <property type="entry name" value="Histone_H2A"/>
</dbReference>
<gene>
    <name evidence="7" type="primary">LOC101714509</name>
    <name evidence="3" type="ORF">GW7_00478</name>
    <name evidence="4" type="ORF">GW7_00479</name>
</gene>
<evidence type="ECO:0000256" key="1">
    <source>
        <dbReference type="RuleBase" id="RU003767"/>
    </source>
</evidence>
<dbReference type="KEGG" id="hgl:101714509"/>
<evidence type="ECO:0000313" key="4">
    <source>
        <dbReference type="EMBL" id="EHB04254.1"/>
    </source>
</evidence>
<sequence>MAGKKRRQNSSKPRKQAVSRSTRAELQFPVSRVEHYLREGGYAHRLASSTPVFLAGVLEYLRANILDLAGKEAQGKRKKCITPQHLETAMENNQHLRPLFQDDPKSLLDETSQPNPRRSDEAWVPEHGKTFSTSSSSPQNTHR</sequence>